<gene>
    <name evidence="11" type="ORF">CAPTEDRAFT_224852</name>
</gene>
<evidence type="ECO:0000313" key="12">
    <source>
        <dbReference type="EnsemblMetazoa" id="CapteP224852"/>
    </source>
</evidence>
<organism evidence="11">
    <name type="scientific">Capitella teleta</name>
    <name type="common">Polychaete worm</name>
    <dbReference type="NCBI Taxonomy" id="283909"/>
    <lineage>
        <taxon>Eukaryota</taxon>
        <taxon>Metazoa</taxon>
        <taxon>Spiralia</taxon>
        <taxon>Lophotrochozoa</taxon>
        <taxon>Annelida</taxon>
        <taxon>Polychaeta</taxon>
        <taxon>Sedentaria</taxon>
        <taxon>Scolecida</taxon>
        <taxon>Capitellidae</taxon>
        <taxon>Capitella</taxon>
    </lineage>
</organism>
<dbReference type="PROSITE" id="PS50209">
    <property type="entry name" value="CARD"/>
    <property type="match status" value="1"/>
</dbReference>
<evidence type="ECO:0000313" key="13">
    <source>
        <dbReference type="Proteomes" id="UP000014760"/>
    </source>
</evidence>
<evidence type="ECO:0000313" key="11">
    <source>
        <dbReference type="EMBL" id="ELT97848.1"/>
    </source>
</evidence>
<keyword evidence="2" id="KW-0645">Protease</keyword>
<feature type="active site" evidence="7">
    <location>
        <position position="323"/>
    </location>
</feature>
<keyword evidence="6" id="KW-0865">Zymogen</keyword>
<dbReference type="InterPro" id="IPR001315">
    <property type="entry name" value="CARD"/>
</dbReference>
<dbReference type="GO" id="GO:0004197">
    <property type="term" value="F:cysteine-type endopeptidase activity"/>
    <property type="evidence" value="ECO:0007669"/>
    <property type="project" value="InterPro"/>
</dbReference>
<dbReference type="PRINTS" id="PR00376">
    <property type="entry name" value="IL1BCENZYME"/>
</dbReference>
<dbReference type="STRING" id="283909.R7TVF3"/>
<dbReference type="CDD" id="cd01671">
    <property type="entry name" value="CARD"/>
    <property type="match status" value="1"/>
</dbReference>
<dbReference type="EMBL" id="AMQN01027354">
    <property type="status" value="NOT_ANNOTATED_CDS"/>
    <property type="molecule type" value="Genomic_DNA"/>
</dbReference>
<dbReference type="Gene3D" id="3.40.50.1460">
    <property type="match status" value="1"/>
</dbReference>
<evidence type="ECO:0000256" key="4">
    <source>
        <dbReference type="ARBA" id="ARBA00022801"/>
    </source>
</evidence>
<proteinExistence type="inferred from homology"/>
<dbReference type="InterPro" id="IPR001309">
    <property type="entry name" value="Pept_C14_p20"/>
</dbReference>
<evidence type="ECO:0000256" key="1">
    <source>
        <dbReference type="ARBA" id="ARBA00010134"/>
    </source>
</evidence>
<dbReference type="PROSITE" id="PS01122">
    <property type="entry name" value="CASPASE_CYS"/>
    <property type="match status" value="1"/>
</dbReference>
<feature type="compositionally biased region" description="Polar residues" evidence="8">
    <location>
        <begin position="148"/>
        <end position="159"/>
    </location>
</feature>
<feature type="domain" description="CARD" evidence="10">
    <location>
        <begin position="6"/>
        <end position="98"/>
    </location>
</feature>
<dbReference type="InterPro" id="IPR033139">
    <property type="entry name" value="Caspase_cys_AS"/>
</dbReference>
<evidence type="ECO:0000256" key="3">
    <source>
        <dbReference type="ARBA" id="ARBA00022703"/>
    </source>
</evidence>
<dbReference type="Pfam" id="PF00619">
    <property type="entry name" value="CARD"/>
    <property type="match status" value="1"/>
</dbReference>
<name>R7TVF3_CAPTE</name>
<evidence type="ECO:0000256" key="8">
    <source>
        <dbReference type="SAM" id="MobiDB-lite"/>
    </source>
</evidence>
<dbReference type="PIRSF" id="PIRSF038001">
    <property type="entry name" value="Caspase_ICE"/>
    <property type="match status" value="1"/>
</dbReference>
<dbReference type="InterPro" id="IPR011029">
    <property type="entry name" value="DEATH-like_dom_sf"/>
</dbReference>
<keyword evidence="3" id="KW-0053">Apoptosis</keyword>
<dbReference type="InterPro" id="IPR029030">
    <property type="entry name" value="Caspase-like_dom_sf"/>
</dbReference>
<feature type="active site" evidence="7">
    <location>
        <position position="279"/>
    </location>
</feature>
<dbReference type="SUPFAM" id="SSF52129">
    <property type="entry name" value="Caspase-like"/>
    <property type="match status" value="1"/>
</dbReference>
<feature type="region of interest" description="Disordered" evidence="8">
    <location>
        <begin position="134"/>
        <end position="159"/>
    </location>
</feature>
<dbReference type="PROSITE" id="PS50208">
    <property type="entry name" value="CASPASE_P20"/>
    <property type="match status" value="1"/>
</dbReference>
<dbReference type="EnsemblMetazoa" id="CapteT224852">
    <property type="protein sequence ID" value="CapteP224852"/>
    <property type="gene ID" value="CapteG224852"/>
</dbReference>
<dbReference type="InterPro" id="IPR015917">
    <property type="entry name" value="Pept_C14A"/>
</dbReference>
<dbReference type="GO" id="GO:0006915">
    <property type="term" value="P:apoptotic process"/>
    <property type="evidence" value="ECO:0007669"/>
    <property type="project" value="UniProtKB-KW"/>
</dbReference>
<evidence type="ECO:0000256" key="2">
    <source>
        <dbReference type="ARBA" id="ARBA00022670"/>
    </source>
</evidence>
<dbReference type="SMART" id="SM00114">
    <property type="entry name" value="CARD"/>
    <property type="match status" value="1"/>
</dbReference>
<evidence type="ECO:0000256" key="7">
    <source>
        <dbReference type="PIRSR" id="PIRSR038001-1"/>
    </source>
</evidence>
<dbReference type="InterPro" id="IPR002398">
    <property type="entry name" value="Pept_C14"/>
</dbReference>
<dbReference type="SUPFAM" id="SSF47986">
    <property type="entry name" value="DEATH domain"/>
    <property type="match status" value="1"/>
</dbReference>
<dbReference type="PANTHER" id="PTHR47901">
    <property type="entry name" value="CASPASE RECRUITMENT DOMAIN-CONTAINING PROTEIN 18"/>
    <property type="match status" value="1"/>
</dbReference>
<dbReference type="Gene3D" id="1.10.533.10">
    <property type="entry name" value="Death Domain, Fas"/>
    <property type="match status" value="1"/>
</dbReference>
<dbReference type="OMA" id="VCYANTP"/>
<reference evidence="11 13" key="2">
    <citation type="journal article" date="2013" name="Nature">
        <title>Insights into bilaterian evolution from three spiralian genomes.</title>
        <authorList>
            <person name="Simakov O."/>
            <person name="Marletaz F."/>
            <person name="Cho S.J."/>
            <person name="Edsinger-Gonzales E."/>
            <person name="Havlak P."/>
            <person name="Hellsten U."/>
            <person name="Kuo D.H."/>
            <person name="Larsson T."/>
            <person name="Lv J."/>
            <person name="Arendt D."/>
            <person name="Savage R."/>
            <person name="Osoegawa K."/>
            <person name="de Jong P."/>
            <person name="Grimwood J."/>
            <person name="Chapman J.A."/>
            <person name="Shapiro H."/>
            <person name="Aerts A."/>
            <person name="Otillar R.P."/>
            <person name="Terry A.Y."/>
            <person name="Boore J.L."/>
            <person name="Grigoriev I.V."/>
            <person name="Lindberg D.R."/>
            <person name="Seaver E.C."/>
            <person name="Weisblat D.A."/>
            <person name="Putnam N.H."/>
            <person name="Rokhsar D.S."/>
        </authorList>
    </citation>
    <scope>NUCLEOTIDE SEQUENCE</scope>
    <source>
        <strain evidence="11 13">I ESC-2004</strain>
    </source>
</reference>
<evidence type="ECO:0000259" key="9">
    <source>
        <dbReference type="PROSITE" id="PS50208"/>
    </source>
</evidence>
<dbReference type="GO" id="GO:0042981">
    <property type="term" value="P:regulation of apoptotic process"/>
    <property type="evidence" value="ECO:0007669"/>
    <property type="project" value="InterPro"/>
</dbReference>
<feature type="domain" description="Caspase family p20" evidence="9">
    <location>
        <begin position="203"/>
        <end position="327"/>
    </location>
</feature>
<dbReference type="SMART" id="SM00115">
    <property type="entry name" value="CASc"/>
    <property type="match status" value="1"/>
</dbReference>
<sequence length="426" mass="48144">MSQFSMSEAHRKALRKNRMLLVRDLILNEDFFSCIMENRIITEEMRESIQSVRHQSKKERAAALLDILSRRGPQAFEEFIRACVFSDQENLAFALDAKMAAVYHAQLEELMNSQPAAPPIARPPPNIAPPANKVMPSSQTPAAGYTPPQINKPATTGSMTEIPKEMVENSIMKIPMIPINPNDPNIQKEQLNEAISYKMSQAKRGRMLIINNEYFVDPNFSNREGSQFDTVNICELFENLHFDTTLKENVTAKGMKKLLVDEARMQFNSEAFVLFIMSHGAQGRVYGNDGKYLDIEQDIVPVFDGKNCPDLINKPKIFFIQACQGDLKSAGLSSDNVDAARGDRYEMNACHDIEAKEVTEALEKLKIGDSKDSTPSFDRTVHERADMVLAYSTLPGRENWLKMDFESLFDAPKMIPMPGPHKEYPR</sequence>
<dbReference type="EMBL" id="KB308458">
    <property type="protein sequence ID" value="ELT97848.1"/>
    <property type="molecule type" value="Genomic_DNA"/>
</dbReference>
<comment type="similarity">
    <text evidence="1">Belongs to the peptidase C14A family.</text>
</comment>
<protein>
    <submittedName>
        <fullName evidence="11 12">Uncharacterized protein</fullName>
    </submittedName>
</protein>
<evidence type="ECO:0000256" key="6">
    <source>
        <dbReference type="ARBA" id="ARBA00023145"/>
    </source>
</evidence>
<dbReference type="InterPro" id="IPR011600">
    <property type="entry name" value="Pept_C14_caspase"/>
</dbReference>
<dbReference type="Pfam" id="PF00656">
    <property type="entry name" value="Peptidase_C14"/>
    <property type="match status" value="1"/>
</dbReference>
<dbReference type="HOGENOM" id="CLU_752822_0_0_1"/>
<evidence type="ECO:0000259" key="10">
    <source>
        <dbReference type="PROSITE" id="PS50209"/>
    </source>
</evidence>
<accession>R7TVF3</accession>
<dbReference type="PANTHER" id="PTHR47901:SF8">
    <property type="entry name" value="CASPASE-3"/>
    <property type="match status" value="1"/>
</dbReference>
<keyword evidence="5" id="KW-0788">Thiol protease</keyword>
<dbReference type="OrthoDB" id="6286214at2759"/>
<reference evidence="12" key="3">
    <citation type="submission" date="2015-06" db="UniProtKB">
        <authorList>
            <consortium name="EnsemblMetazoa"/>
        </authorList>
    </citation>
    <scope>IDENTIFICATION</scope>
</reference>
<dbReference type="Proteomes" id="UP000014760">
    <property type="component" value="Unassembled WGS sequence"/>
</dbReference>
<keyword evidence="13" id="KW-1185">Reference proteome</keyword>
<evidence type="ECO:0000256" key="5">
    <source>
        <dbReference type="ARBA" id="ARBA00022807"/>
    </source>
</evidence>
<dbReference type="AlphaFoldDB" id="R7TVF3"/>
<reference evidence="13" key="1">
    <citation type="submission" date="2012-12" db="EMBL/GenBank/DDBJ databases">
        <authorList>
            <person name="Hellsten U."/>
            <person name="Grimwood J."/>
            <person name="Chapman J.A."/>
            <person name="Shapiro H."/>
            <person name="Aerts A."/>
            <person name="Otillar R.P."/>
            <person name="Terry A.Y."/>
            <person name="Boore J.L."/>
            <person name="Simakov O."/>
            <person name="Marletaz F."/>
            <person name="Cho S.-J."/>
            <person name="Edsinger-Gonzales E."/>
            <person name="Havlak P."/>
            <person name="Kuo D.-H."/>
            <person name="Larsson T."/>
            <person name="Lv J."/>
            <person name="Arendt D."/>
            <person name="Savage R."/>
            <person name="Osoegawa K."/>
            <person name="de Jong P."/>
            <person name="Lindberg D.R."/>
            <person name="Seaver E.C."/>
            <person name="Weisblat D.A."/>
            <person name="Putnam N.H."/>
            <person name="Grigoriev I.V."/>
            <person name="Rokhsar D.S."/>
        </authorList>
    </citation>
    <scope>NUCLEOTIDE SEQUENCE</scope>
    <source>
        <strain evidence="13">I ESC-2004</strain>
    </source>
</reference>
<keyword evidence="4" id="KW-0378">Hydrolase</keyword>
<dbReference type="GO" id="GO:0006508">
    <property type="term" value="P:proteolysis"/>
    <property type="evidence" value="ECO:0007669"/>
    <property type="project" value="UniProtKB-KW"/>
</dbReference>